<evidence type="ECO:0000256" key="2">
    <source>
        <dbReference type="ARBA" id="ARBA00022679"/>
    </source>
</evidence>
<comment type="similarity">
    <text evidence="4">Belongs to the R-transferase family. Bpt subfamily.</text>
</comment>
<dbReference type="NCBIfam" id="NF002346">
    <property type="entry name" value="PRK01305.2-3"/>
    <property type="match status" value="1"/>
</dbReference>
<name>A0A3N1PGF9_9GAMM</name>
<keyword evidence="2 4" id="KW-0808">Transferase</keyword>
<keyword evidence="1 4" id="KW-0963">Cytoplasm</keyword>
<feature type="domain" description="N-end rule aminoacyl transferase C-terminal" evidence="6">
    <location>
        <begin position="106"/>
        <end position="226"/>
    </location>
</feature>
<comment type="catalytic activity">
    <reaction evidence="4">
        <text>N-terminal L-glutamyl-[protein] + L-leucyl-tRNA(Leu) = N-terminal L-leucyl-L-glutamyl-[protein] + tRNA(Leu) + H(+)</text>
        <dbReference type="Rhea" id="RHEA:50412"/>
        <dbReference type="Rhea" id="RHEA-COMP:9613"/>
        <dbReference type="Rhea" id="RHEA-COMP:9622"/>
        <dbReference type="Rhea" id="RHEA-COMP:12664"/>
        <dbReference type="Rhea" id="RHEA-COMP:12668"/>
        <dbReference type="ChEBI" id="CHEBI:15378"/>
        <dbReference type="ChEBI" id="CHEBI:64721"/>
        <dbReference type="ChEBI" id="CHEBI:78442"/>
        <dbReference type="ChEBI" id="CHEBI:78494"/>
        <dbReference type="ChEBI" id="CHEBI:133041"/>
        <dbReference type="EC" id="2.3.2.29"/>
    </reaction>
</comment>
<dbReference type="SUPFAM" id="SSF55729">
    <property type="entry name" value="Acyl-CoA N-acyltransferases (Nat)"/>
    <property type="match status" value="1"/>
</dbReference>
<dbReference type="PIRSF" id="PIRSF037208">
    <property type="entry name" value="ATE_pro_prd"/>
    <property type="match status" value="1"/>
</dbReference>
<dbReference type="AlphaFoldDB" id="A0A3N1PGF9"/>
<dbReference type="GO" id="GO:0005737">
    <property type="term" value="C:cytoplasm"/>
    <property type="evidence" value="ECO:0007669"/>
    <property type="project" value="UniProtKB-SubCell"/>
</dbReference>
<keyword evidence="8" id="KW-1185">Reference proteome</keyword>
<dbReference type="InterPro" id="IPR007471">
    <property type="entry name" value="N-end_Aminoacyl_Trfase_N"/>
</dbReference>
<comment type="catalytic activity">
    <reaction evidence="4">
        <text>N-terminal L-aspartyl-[protein] + L-leucyl-tRNA(Leu) = N-terminal L-leucyl-L-aspartyl-[protein] + tRNA(Leu) + H(+)</text>
        <dbReference type="Rhea" id="RHEA:50420"/>
        <dbReference type="Rhea" id="RHEA-COMP:9613"/>
        <dbReference type="Rhea" id="RHEA-COMP:9622"/>
        <dbReference type="Rhea" id="RHEA-COMP:12669"/>
        <dbReference type="Rhea" id="RHEA-COMP:12674"/>
        <dbReference type="ChEBI" id="CHEBI:15378"/>
        <dbReference type="ChEBI" id="CHEBI:64720"/>
        <dbReference type="ChEBI" id="CHEBI:78442"/>
        <dbReference type="ChEBI" id="CHEBI:78494"/>
        <dbReference type="ChEBI" id="CHEBI:133042"/>
        <dbReference type="EC" id="2.3.2.29"/>
    </reaction>
</comment>
<evidence type="ECO:0000256" key="4">
    <source>
        <dbReference type="HAMAP-Rule" id="MF_00689"/>
    </source>
</evidence>
<dbReference type="InterPro" id="IPR017138">
    <property type="entry name" value="Asp_Glu_LeuTrfase"/>
</dbReference>
<dbReference type="HAMAP" id="MF_00689">
    <property type="entry name" value="Bpt"/>
    <property type="match status" value="1"/>
</dbReference>
<keyword evidence="3 4" id="KW-0012">Acyltransferase</keyword>
<dbReference type="GO" id="GO:0004057">
    <property type="term" value="F:arginyl-tRNA--protein transferase activity"/>
    <property type="evidence" value="ECO:0007669"/>
    <property type="project" value="InterPro"/>
</dbReference>
<sequence>MSVNLLKGLYCGLTKPFPCAYLPDKNEQLLVVTQSPMDAERYQILLAMGFRRNGSDVYRPYCNQCQACESVRVDVEAFSPDRRQRRVLAKNQDVILRIEHQFQPHHFDLYCRYISARHRDGGMYPPSESQLTHFAKASWLPMTLLCLYRGKTLLACAITDETPQAYSALYTFFDPDEDKRSLGTLGVLMQLEAAKTRAKKWLYLGYQIDACKKMNYKTQYHPYERYSDGAWQRFTGAAT</sequence>
<dbReference type="NCBIfam" id="NF002345">
    <property type="entry name" value="PRK01305.2-2"/>
    <property type="match status" value="1"/>
</dbReference>
<gene>
    <name evidence="4" type="primary">bpt</name>
    <name evidence="7" type="ORF">EDC28_104352</name>
</gene>
<dbReference type="EMBL" id="RJUL01000004">
    <property type="protein sequence ID" value="ROQ27693.1"/>
    <property type="molecule type" value="Genomic_DNA"/>
</dbReference>
<dbReference type="NCBIfam" id="NF002342">
    <property type="entry name" value="PRK01305.1-3"/>
    <property type="match status" value="1"/>
</dbReference>
<dbReference type="Proteomes" id="UP000268033">
    <property type="component" value="Unassembled WGS sequence"/>
</dbReference>
<accession>A0A3N1PGF9</accession>
<comment type="caution">
    <text evidence="7">The sequence shown here is derived from an EMBL/GenBank/DDBJ whole genome shotgun (WGS) entry which is preliminary data.</text>
</comment>
<comment type="subcellular location">
    <subcellularLocation>
        <location evidence="4">Cytoplasm</location>
    </subcellularLocation>
</comment>
<dbReference type="Pfam" id="PF04377">
    <property type="entry name" value="ATE_C"/>
    <property type="match status" value="1"/>
</dbReference>
<feature type="domain" description="N-end aminoacyl transferase N-terminal" evidence="5">
    <location>
        <begin position="18"/>
        <end position="86"/>
    </location>
</feature>
<comment type="function">
    <text evidence="4">Functions in the N-end rule pathway of protein degradation where it conjugates Leu from its aminoacyl-tRNA to the N-termini of proteins containing an N-terminal aspartate or glutamate.</text>
</comment>
<evidence type="ECO:0000259" key="5">
    <source>
        <dbReference type="Pfam" id="PF04376"/>
    </source>
</evidence>
<dbReference type="Pfam" id="PF04376">
    <property type="entry name" value="ATE_N"/>
    <property type="match status" value="1"/>
</dbReference>
<evidence type="ECO:0000313" key="8">
    <source>
        <dbReference type="Proteomes" id="UP000268033"/>
    </source>
</evidence>
<proteinExistence type="inferred from homology"/>
<dbReference type="InterPro" id="IPR030700">
    <property type="entry name" value="N-end_Aminoacyl_Trfase"/>
</dbReference>
<evidence type="ECO:0000313" key="7">
    <source>
        <dbReference type="EMBL" id="ROQ27693.1"/>
    </source>
</evidence>
<dbReference type="PANTHER" id="PTHR21367:SF1">
    <property type="entry name" value="ARGINYL-TRNA--PROTEIN TRANSFERASE 1"/>
    <property type="match status" value="1"/>
</dbReference>
<dbReference type="PANTHER" id="PTHR21367">
    <property type="entry name" value="ARGININE-TRNA-PROTEIN TRANSFERASE 1"/>
    <property type="match status" value="1"/>
</dbReference>
<dbReference type="InterPro" id="IPR007472">
    <property type="entry name" value="N-end_Aminoacyl_Trfase_C"/>
</dbReference>
<dbReference type="GO" id="GO:0071596">
    <property type="term" value="P:ubiquitin-dependent protein catabolic process via the N-end rule pathway"/>
    <property type="evidence" value="ECO:0007669"/>
    <property type="project" value="InterPro"/>
</dbReference>
<dbReference type="GO" id="GO:0008914">
    <property type="term" value="F:leucyl-tRNA--protein transferase activity"/>
    <property type="evidence" value="ECO:0007669"/>
    <property type="project" value="UniProtKB-UniRule"/>
</dbReference>
<dbReference type="RefSeq" id="WP_123421465.1">
    <property type="nucleotide sequence ID" value="NZ_JBLXAC010000008.1"/>
</dbReference>
<evidence type="ECO:0000259" key="6">
    <source>
        <dbReference type="Pfam" id="PF04377"/>
    </source>
</evidence>
<dbReference type="NCBIfam" id="NF002341">
    <property type="entry name" value="PRK01305.1-1"/>
    <property type="match status" value="1"/>
</dbReference>
<dbReference type="EC" id="2.3.2.29" evidence="4"/>
<evidence type="ECO:0000256" key="3">
    <source>
        <dbReference type="ARBA" id="ARBA00023315"/>
    </source>
</evidence>
<evidence type="ECO:0000256" key="1">
    <source>
        <dbReference type="ARBA" id="ARBA00022490"/>
    </source>
</evidence>
<protein>
    <recommendedName>
        <fullName evidence="4">Aspartate/glutamate leucyltransferase</fullName>
        <ecNumber evidence="4">2.3.2.29</ecNumber>
    </recommendedName>
</protein>
<organism evidence="7 8">
    <name type="scientific">Gallaecimonas pentaromativorans</name>
    <dbReference type="NCBI Taxonomy" id="584787"/>
    <lineage>
        <taxon>Bacteria</taxon>
        <taxon>Pseudomonadati</taxon>
        <taxon>Pseudomonadota</taxon>
        <taxon>Gammaproteobacteria</taxon>
        <taxon>Enterobacterales</taxon>
        <taxon>Gallaecimonadaceae</taxon>
        <taxon>Gallaecimonas</taxon>
    </lineage>
</organism>
<reference evidence="7 8" key="1">
    <citation type="submission" date="2018-11" db="EMBL/GenBank/DDBJ databases">
        <title>Genomic Encyclopedia of Type Strains, Phase IV (KMG-IV): sequencing the most valuable type-strain genomes for metagenomic binning, comparative biology and taxonomic classification.</title>
        <authorList>
            <person name="Goeker M."/>
        </authorList>
    </citation>
    <scope>NUCLEOTIDE SEQUENCE [LARGE SCALE GENOMIC DNA]</scope>
    <source>
        <strain evidence="7 8">DSM 21945</strain>
    </source>
</reference>
<dbReference type="STRING" id="584787.GCA_001247655_02108"/>
<dbReference type="InterPro" id="IPR016181">
    <property type="entry name" value="Acyl_CoA_acyltransferase"/>
</dbReference>